<evidence type="ECO:0000256" key="4">
    <source>
        <dbReference type="PROSITE-ProRule" id="PRU00339"/>
    </source>
</evidence>
<dbReference type="GO" id="GO:0043066">
    <property type="term" value="P:negative regulation of apoptotic process"/>
    <property type="evidence" value="ECO:0007669"/>
    <property type="project" value="TreeGrafter"/>
</dbReference>
<dbReference type="InterPro" id="IPR050754">
    <property type="entry name" value="FKBP4/5/8-like"/>
</dbReference>
<dbReference type="SUPFAM" id="SSF48452">
    <property type="entry name" value="TPR-like"/>
    <property type="match status" value="1"/>
</dbReference>
<dbReference type="InterPro" id="IPR046357">
    <property type="entry name" value="PPIase_dom_sf"/>
</dbReference>
<evidence type="ECO:0000256" key="1">
    <source>
        <dbReference type="ARBA" id="ARBA00022737"/>
    </source>
</evidence>
<feature type="repeat" description="TPR" evidence="4">
    <location>
        <begin position="223"/>
        <end position="256"/>
    </location>
</feature>
<feature type="domain" description="PPIase FKBP-type" evidence="5">
    <location>
        <begin position="68"/>
        <end position="153"/>
    </location>
</feature>
<dbReference type="Gene3D" id="3.10.50.40">
    <property type="match status" value="1"/>
</dbReference>
<dbReference type="GeneID" id="103521757"/>
<protein>
    <recommendedName>
        <fullName evidence="3">peptidylprolyl isomerase</fullName>
        <ecNumber evidence="3">5.2.1.8</ecNumber>
    </recommendedName>
</protein>
<evidence type="ECO:0000256" key="3">
    <source>
        <dbReference type="PROSITE-ProRule" id="PRU00277"/>
    </source>
</evidence>
<dbReference type="PANTHER" id="PTHR46512">
    <property type="entry name" value="PEPTIDYLPROLYL ISOMERASE"/>
    <property type="match status" value="1"/>
</dbReference>
<dbReference type="PaxDb" id="121845-A0A1S3DNJ4"/>
<evidence type="ECO:0000313" key="6">
    <source>
        <dbReference type="Proteomes" id="UP000079169"/>
    </source>
</evidence>
<dbReference type="GO" id="GO:0003755">
    <property type="term" value="F:peptidyl-prolyl cis-trans isomerase activity"/>
    <property type="evidence" value="ECO:0007669"/>
    <property type="project" value="UniProtKB-KW"/>
</dbReference>
<dbReference type="PROSITE" id="PS50059">
    <property type="entry name" value="FKBP_PPIASE"/>
    <property type="match status" value="1"/>
</dbReference>
<dbReference type="Pfam" id="PF00254">
    <property type="entry name" value="FKBP_C"/>
    <property type="match status" value="1"/>
</dbReference>
<dbReference type="InterPro" id="IPR019734">
    <property type="entry name" value="TPR_rpt"/>
</dbReference>
<dbReference type="SMART" id="SM00028">
    <property type="entry name" value="TPR"/>
    <property type="match status" value="2"/>
</dbReference>
<keyword evidence="3" id="KW-0413">Isomerase</keyword>
<keyword evidence="1" id="KW-0677">Repeat</keyword>
<keyword evidence="3" id="KW-0697">Rotamase</keyword>
<dbReference type="PROSITE" id="PS50005">
    <property type="entry name" value="TPR"/>
    <property type="match status" value="1"/>
</dbReference>
<dbReference type="GO" id="GO:0044183">
    <property type="term" value="F:protein folding chaperone"/>
    <property type="evidence" value="ECO:0007669"/>
    <property type="project" value="TreeGrafter"/>
</dbReference>
<sequence length="265" mass="29826">MDESISNGNNGDLNSFEIVDKADVEENPVIPDKPEEEVEDEWVDILGSGHIKKKITKHGEPDTRPQRGDLCVISGFGKLEDDTLVETFDNLEICVGDLELVHGMDYVLPLMEMGEECQIEITARFGYGDKGEPSKSIPPGAKLYYSLTLHSVLPDFDLAELPVEKRLDFGVKRKHRGNWFYSRGDNSFAVQCYRRSLDFLDSSNMDTNNASQELLDSLIKERINCYNNLAQAQIKLGSLEPALMSLENVLNLDQNNIKALQRKAK</sequence>
<dbReference type="STRING" id="121845.A0A1S3DNJ4"/>
<dbReference type="InterPro" id="IPR001179">
    <property type="entry name" value="PPIase_FKBP_dom"/>
</dbReference>
<evidence type="ECO:0000313" key="7">
    <source>
        <dbReference type="RefSeq" id="XP_008485086.1"/>
    </source>
</evidence>
<dbReference type="Proteomes" id="UP000079169">
    <property type="component" value="Unplaced"/>
</dbReference>
<evidence type="ECO:0000256" key="2">
    <source>
        <dbReference type="ARBA" id="ARBA00022803"/>
    </source>
</evidence>
<dbReference type="PANTHER" id="PTHR46512:SF1">
    <property type="entry name" value="PEPTIDYLPROLYL ISOMERASE"/>
    <property type="match status" value="1"/>
</dbReference>
<dbReference type="RefSeq" id="XP_008485086.1">
    <property type="nucleotide sequence ID" value="XM_008486864.1"/>
</dbReference>
<dbReference type="EC" id="5.2.1.8" evidence="3"/>
<dbReference type="GO" id="GO:0012505">
    <property type="term" value="C:endomembrane system"/>
    <property type="evidence" value="ECO:0007669"/>
    <property type="project" value="TreeGrafter"/>
</dbReference>
<dbReference type="GO" id="GO:0005740">
    <property type="term" value="C:mitochondrial envelope"/>
    <property type="evidence" value="ECO:0007669"/>
    <property type="project" value="TreeGrafter"/>
</dbReference>
<accession>A0A1S3DNJ4</accession>
<comment type="catalytic activity">
    <reaction evidence="3">
        <text>[protein]-peptidylproline (omega=180) = [protein]-peptidylproline (omega=0)</text>
        <dbReference type="Rhea" id="RHEA:16237"/>
        <dbReference type="Rhea" id="RHEA-COMP:10747"/>
        <dbReference type="Rhea" id="RHEA-COMP:10748"/>
        <dbReference type="ChEBI" id="CHEBI:83833"/>
        <dbReference type="ChEBI" id="CHEBI:83834"/>
        <dbReference type="EC" id="5.2.1.8"/>
    </reaction>
</comment>
<keyword evidence="6" id="KW-1185">Reference proteome</keyword>
<gene>
    <name evidence="7" type="primary">LOC103521757</name>
</gene>
<dbReference type="SUPFAM" id="SSF54534">
    <property type="entry name" value="FKBP-like"/>
    <property type="match status" value="1"/>
</dbReference>
<evidence type="ECO:0000259" key="5">
    <source>
        <dbReference type="PROSITE" id="PS50059"/>
    </source>
</evidence>
<proteinExistence type="predicted"/>
<dbReference type="AlphaFoldDB" id="A0A1S3DNJ4"/>
<dbReference type="GO" id="GO:0005829">
    <property type="term" value="C:cytosol"/>
    <property type="evidence" value="ECO:0007669"/>
    <property type="project" value="TreeGrafter"/>
</dbReference>
<dbReference type="GO" id="GO:0016020">
    <property type="term" value="C:membrane"/>
    <property type="evidence" value="ECO:0007669"/>
    <property type="project" value="TreeGrafter"/>
</dbReference>
<dbReference type="OMA" id="MEMGEEC"/>
<keyword evidence="2 4" id="KW-0802">TPR repeat</keyword>
<dbReference type="InterPro" id="IPR011990">
    <property type="entry name" value="TPR-like_helical_dom_sf"/>
</dbReference>
<feature type="non-terminal residue" evidence="7">
    <location>
        <position position="265"/>
    </location>
</feature>
<dbReference type="KEGG" id="dci:103521757"/>
<organism evidence="6 7">
    <name type="scientific">Diaphorina citri</name>
    <name type="common">Asian citrus psyllid</name>
    <dbReference type="NCBI Taxonomy" id="121845"/>
    <lineage>
        <taxon>Eukaryota</taxon>
        <taxon>Metazoa</taxon>
        <taxon>Ecdysozoa</taxon>
        <taxon>Arthropoda</taxon>
        <taxon>Hexapoda</taxon>
        <taxon>Insecta</taxon>
        <taxon>Pterygota</taxon>
        <taxon>Neoptera</taxon>
        <taxon>Paraneoptera</taxon>
        <taxon>Hemiptera</taxon>
        <taxon>Sternorrhyncha</taxon>
        <taxon>Psylloidea</taxon>
        <taxon>Psyllidae</taxon>
        <taxon>Diaphorininae</taxon>
        <taxon>Diaphorina</taxon>
    </lineage>
</organism>
<dbReference type="Gene3D" id="1.25.40.10">
    <property type="entry name" value="Tetratricopeptide repeat domain"/>
    <property type="match status" value="1"/>
</dbReference>
<reference evidence="7" key="1">
    <citation type="submission" date="2025-08" db="UniProtKB">
        <authorList>
            <consortium name="RefSeq"/>
        </authorList>
    </citation>
    <scope>IDENTIFICATION</scope>
</reference>
<name>A0A1S3DNJ4_DIACI</name>